<dbReference type="CDD" id="cd02869">
    <property type="entry name" value="PseudoU_synth_RluA_like"/>
    <property type="match status" value="1"/>
</dbReference>
<evidence type="ECO:0000256" key="8">
    <source>
        <dbReference type="PROSITE-ProRule" id="PRU00182"/>
    </source>
</evidence>
<keyword evidence="6 9" id="KW-0413">Isomerase</keyword>
<dbReference type="SUPFAM" id="SSF55174">
    <property type="entry name" value="Alpha-L RNA-binding motif"/>
    <property type="match status" value="1"/>
</dbReference>
<dbReference type="SMART" id="SM00363">
    <property type="entry name" value="S4"/>
    <property type="match status" value="1"/>
</dbReference>
<dbReference type="SUPFAM" id="SSF55120">
    <property type="entry name" value="Pseudouridine synthase"/>
    <property type="match status" value="1"/>
</dbReference>
<dbReference type="Proteomes" id="UP001246473">
    <property type="component" value="Unassembled WGS sequence"/>
</dbReference>
<dbReference type="PROSITE" id="PS01129">
    <property type="entry name" value="PSI_RLU"/>
    <property type="match status" value="1"/>
</dbReference>
<evidence type="ECO:0000256" key="6">
    <source>
        <dbReference type="ARBA" id="ARBA00023235"/>
    </source>
</evidence>
<dbReference type="InterPro" id="IPR036986">
    <property type="entry name" value="S4_RNA-bd_sf"/>
</dbReference>
<dbReference type="EMBL" id="JANSLM010000001">
    <property type="protein sequence ID" value="MDT8836316.1"/>
    <property type="molecule type" value="Genomic_DNA"/>
</dbReference>
<comment type="function">
    <text evidence="2">Responsible for synthesis of pseudouridine from uracil at positions 955, 2504 and 2580 in 23S ribosomal RNA.</text>
</comment>
<proteinExistence type="inferred from homology"/>
<keyword evidence="4" id="KW-0698">rRNA processing</keyword>
<dbReference type="Gene3D" id="3.10.290.10">
    <property type="entry name" value="RNA-binding S4 domain"/>
    <property type="match status" value="1"/>
</dbReference>
<comment type="catalytic activity">
    <reaction evidence="1">
        <text>uridine(955/2504/2580) in 23S rRNA = pseudouridine(955/2504/2580) in 23S rRNA</text>
        <dbReference type="Rhea" id="RHEA:42528"/>
        <dbReference type="Rhea" id="RHEA-COMP:10099"/>
        <dbReference type="Rhea" id="RHEA-COMP:10100"/>
        <dbReference type="ChEBI" id="CHEBI:65314"/>
        <dbReference type="ChEBI" id="CHEBI:65315"/>
        <dbReference type="EC" id="5.4.99.24"/>
    </reaction>
</comment>
<dbReference type="InterPro" id="IPR050188">
    <property type="entry name" value="RluA_PseudoU_synthase"/>
</dbReference>
<dbReference type="PANTHER" id="PTHR21600">
    <property type="entry name" value="MITOCHONDRIAL RNA PSEUDOURIDINE SYNTHASE"/>
    <property type="match status" value="1"/>
</dbReference>
<dbReference type="AlphaFoldDB" id="A0AAP5Q3I8"/>
<dbReference type="EC" id="5.4.99.-" evidence="9"/>
<reference evidence="11" key="1">
    <citation type="submission" date="2022-08" db="EMBL/GenBank/DDBJ databases">
        <authorList>
            <person name="Kim S.-J."/>
        </authorList>
    </citation>
    <scope>NUCLEOTIDE SEQUENCE</scope>
    <source>
        <strain evidence="11">KJ</strain>
    </source>
</reference>
<evidence type="ECO:0000256" key="4">
    <source>
        <dbReference type="ARBA" id="ARBA00022552"/>
    </source>
</evidence>
<accession>A0AAP5Q3I8</accession>
<dbReference type="InterPro" id="IPR006225">
    <property type="entry name" value="PsdUridine_synth_RluC/D"/>
</dbReference>
<evidence type="ECO:0000256" key="3">
    <source>
        <dbReference type="ARBA" id="ARBA00010876"/>
    </source>
</evidence>
<dbReference type="InterPro" id="IPR020103">
    <property type="entry name" value="PsdUridine_synth_cat_dom_sf"/>
</dbReference>
<dbReference type="GO" id="GO:0003723">
    <property type="term" value="F:RNA binding"/>
    <property type="evidence" value="ECO:0007669"/>
    <property type="project" value="UniProtKB-KW"/>
</dbReference>
<comment type="caution">
    <text evidence="11">The sequence shown here is derived from an EMBL/GenBank/DDBJ whole genome shotgun (WGS) entry which is preliminary data.</text>
</comment>
<dbReference type="PROSITE" id="PS50889">
    <property type="entry name" value="S4"/>
    <property type="match status" value="1"/>
</dbReference>
<dbReference type="InterPro" id="IPR002942">
    <property type="entry name" value="S4_RNA-bd"/>
</dbReference>
<dbReference type="GO" id="GO:0160141">
    <property type="term" value="F:23S rRNA pseudouridine(955/2504/2580) synthase activity"/>
    <property type="evidence" value="ECO:0007669"/>
    <property type="project" value="UniProtKB-EC"/>
</dbReference>
<evidence type="ECO:0000313" key="12">
    <source>
        <dbReference type="Proteomes" id="UP001246473"/>
    </source>
</evidence>
<evidence type="ECO:0000313" key="11">
    <source>
        <dbReference type="EMBL" id="MDT8836316.1"/>
    </source>
</evidence>
<dbReference type="InterPro" id="IPR006224">
    <property type="entry name" value="PsdUridine_synth_RluA-like_CS"/>
</dbReference>
<keyword evidence="5 8" id="KW-0694">RNA-binding</keyword>
<name>A0AAP5Q3I8_9BURK</name>
<gene>
    <name evidence="11" type="ORF">ParKJ_02700</name>
</gene>
<comment type="catalytic activity">
    <reaction evidence="9">
        <text>a uridine in RNA = a pseudouridine in RNA</text>
        <dbReference type="Rhea" id="RHEA:48348"/>
        <dbReference type="Rhea" id="RHEA-COMP:12068"/>
        <dbReference type="Rhea" id="RHEA-COMP:12069"/>
        <dbReference type="ChEBI" id="CHEBI:65314"/>
        <dbReference type="ChEBI" id="CHEBI:65315"/>
    </reaction>
</comment>
<dbReference type="NCBIfam" id="TIGR00005">
    <property type="entry name" value="rluA_subfam"/>
    <property type="match status" value="1"/>
</dbReference>
<dbReference type="Gene3D" id="3.30.2350.10">
    <property type="entry name" value="Pseudouridine synthase"/>
    <property type="match status" value="1"/>
</dbReference>
<sequence>MKELGKISQKSVASDQVSMIEIDDSAAGQRIDNFLLRVCKGVPKSHIYRILRSGEVRVNKGRIDAQYRLELGDLVRVPPIRVAQANEAIAQAPVPGADFKIIFEDEHMLVIDKPAGVAVHGGSGVAFGVIEQMREARPQAKFLELVHRLDRETSGILMLAKKRSALVNLHEQIRENKMDKRYYACVHGEWASDWGRRRAVKEPLHKYLTADGERRVRVQADGLASHTVFNLIDRWPEYALLEAELKTGRTHQIRVHLQHLELPIVGDAKYGDFALNKALARANAKPGLKRMFLHAYRLKLTHPATGESVQFEAPLPAECRGFVAQLNELRESRNGSNPETTPHG</sequence>
<evidence type="ECO:0000256" key="2">
    <source>
        <dbReference type="ARBA" id="ARBA00002876"/>
    </source>
</evidence>
<dbReference type="RefSeq" id="WP_106351602.1">
    <property type="nucleotide sequence ID" value="NZ_JANSLM010000001.1"/>
</dbReference>
<evidence type="ECO:0000256" key="9">
    <source>
        <dbReference type="RuleBase" id="RU362028"/>
    </source>
</evidence>
<dbReference type="InterPro" id="IPR006145">
    <property type="entry name" value="PsdUridine_synth_RsuA/RluA"/>
</dbReference>
<evidence type="ECO:0000259" key="10">
    <source>
        <dbReference type="SMART" id="SM00363"/>
    </source>
</evidence>
<protein>
    <recommendedName>
        <fullName evidence="9">Pseudouridine synthase</fullName>
        <ecNumber evidence="9">5.4.99.-</ecNumber>
    </recommendedName>
</protein>
<dbReference type="GO" id="GO:0000455">
    <property type="term" value="P:enzyme-directed rRNA pseudouridine synthesis"/>
    <property type="evidence" value="ECO:0007669"/>
    <property type="project" value="UniProtKB-ARBA"/>
</dbReference>
<dbReference type="PANTHER" id="PTHR21600:SF92">
    <property type="entry name" value="RIBOSOMAL LARGE SUBUNIT PSEUDOURIDINE SYNTHASE C"/>
    <property type="match status" value="1"/>
</dbReference>
<feature type="domain" description="RNA-binding S4" evidence="10">
    <location>
        <begin position="29"/>
        <end position="88"/>
    </location>
</feature>
<feature type="active site" evidence="7">
    <location>
        <position position="150"/>
    </location>
</feature>
<comment type="similarity">
    <text evidence="3 9">Belongs to the pseudouridine synthase RluA family.</text>
</comment>
<evidence type="ECO:0000256" key="5">
    <source>
        <dbReference type="ARBA" id="ARBA00022884"/>
    </source>
</evidence>
<evidence type="ECO:0000256" key="7">
    <source>
        <dbReference type="PIRSR" id="PIRSR606225-1"/>
    </source>
</evidence>
<dbReference type="Pfam" id="PF00849">
    <property type="entry name" value="PseudoU_synth_2"/>
    <property type="match status" value="1"/>
</dbReference>
<dbReference type="Pfam" id="PF01479">
    <property type="entry name" value="S4"/>
    <property type="match status" value="1"/>
</dbReference>
<evidence type="ECO:0000256" key="1">
    <source>
        <dbReference type="ARBA" id="ARBA00000381"/>
    </source>
</evidence>
<organism evidence="11 12">
    <name type="scientific">Paraburkholderia fungorum</name>
    <dbReference type="NCBI Taxonomy" id="134537"/>
    <lineage>
        <taxon>Bacteria</taxon>
        <taxon>Pseudomonadati</taxon>
        <taxon>Pseudomonadota</taxon>
        <taxon>Betaproteobacteria</taxon>
        <taxon>Burkholderiales</taxon>
        <taxon>Burkholderiaceae</taxon>
        <taxon>Paraburkholderia</taxon>
    </lineage>
</organism>
<dbReference type="CDD" id="cd00165">
    <property type="entry name" value="S4"/>
    <property type="match status" value="1"/>
</dbReference>